<protein>
    <recommendedName>
        <fullName evidence="3">Peptidase S9 prolyl oligopeptidase catalytic domain-containing protein</fullName>
    </recommendedName>
</protein>
<proteinExistence type="predicted"/>
<reference evidence="2" key="1">
    <citation type="journal article" date="2019" name="Int. J. Syst. Evol. Microbiol.">
        <title>The Global Catalogue of Microorganisms (GCM) 10K type strain sequencing project: providing services to taxonomists for standard genome sequencing and annotation.</title>
        <authorList>
            <consortium name="The Broad Institute Genomics Platform"/>
            <consortium name="The Broad Institute Genome Sequencing Center for Infectious Disease"/>
            <person name="Wu L."/>
            <person name="Ma J."/>
        </authorList>
    </citation>
    <scope>NUCLEOTIDE SEQUENCE [LARGE SCALE GENOMIC DNA]</scope>
    <source>
        <strain evidence="2">CCUG 54522</strain>
    </source>
</reference>
<gene>
    <name evidence="1" type="ORF">ACFPYL_14715</name>
</gene>
<dbReference type="Proteomes" id="UP001596135">
    <property type="component" value="Unassembled WGS sequence"/>
</dbReference>
<dbReference type="RefSeq" id="WP_379155615.1">
    <property type="nucleotide sequence ID" value="NZ_JBHSRJ010000005.1"/>
</dbReference>
<evidence type="ECO:0000313" key="2">
    <source>
        <dbReference type="Proteomes" id="UP001596135"/>
    </source>
</evidence>
<sequence>MPTFEELLADPACSLAVDDQGSDLALVAFGGLKGKLAIPPFEFFGLTRNLPVTKIFIRDQAQAWYVDGVPELGPDLRSAAQGARELVDSLARDAVLFGTSAGGFAAMAVGVMGGFQTVHAFGAQVSMRRKVRAEMGDRRWMPRARALWRSEQPDKVLDVRPLLDASDGHTSVNVHVANDELDIAHAALIEGRPGVTVHRHPKGGHSFVRRLRVDGSLERLVRDSLGLEPAP</sequence>
<organism evidence="1 2">
    <name type="scientific">Nocardioides hankookensis</name>
    <dbReference type="NCBI Taxonomy" id="443157"/>
    <lineage>
        <taxon>Bacteria</taxon>
        <taxon>Bacillati</taxon>
        <taxon>Actinomycetota</taxon>
        <taxon>Actinomycetes</taxon>
        <taxon>Propionibacteriales</taxon>
        <taxon>Nocardioidaceae</taxon>
        <taxon>Nocardioides</taxon>
    </lineage>
</organism>
<dbReference type="EMBL" id="JBHSRJ010000005">
    <property type="protein sequence ID" value="MFC6044339.1"/>
    <property type="molecule type" value="Genomic_DNA"/>
</dbReference>
<keyword evidence="2" id="KW-1185">Reference proteome</keyword>
<dbReference type="InterPro" id="IPR029058">
    <property type="entry name" value="AB_hydrolase_fold"/>
</dbReference>
<evidence type="ECO:0008006" key="3">
    <source>
        <dbReference type="Google" id="ProtNLM"/>
    </source>
</evidence>
<comment type="caution">
    <text evidence="1">The sequence shown here is derived from an EMBL/GenBank/DDBJ whole genome shotgun (WGS) entry which is preliminary data.</text>
</comment>
<accession>A0ABW1LKI0</accession>
<name>A0ABW1LKI0_9ACTN</name>
<evidence type="ECO:0000313" key="1">
    <source>
        <dbReference type="EMBL" id="MFC6044339.1"/>
    </source>
</evidence>
<dbReference type="SUPFAM" id="SSF53474">
    <property type="entry name" value="alpha/beta-Hydrolases"/>
    <property type="match status" value="1"/>
</dbReference>
<dbReference type="Gene3D" id="3.40.50.1820">
    <property type="entry name" value="alpha/beta hydrolase"/>
    <property type="match status" value="1"/>
</dbReference>